<name>A0A9X4RJP3_9CYAN</name>
<dbReference type="Proteomes" id="UP001152872">
    <property type="component" value="Unassembled WGS sequence"/>
</dbReference>
<dbReference type="PANTHER" id="PTHR13420:SF7">
    <property type="entry name" value="UPF0235 PROTEIN C15ORF40"/>
    <property type="match status" value="1"/>
</dbReference>
<evidence type="ECO:0000313" key="3">
    <source>
        <dbReference type="EMBL" id="MDG3497278.1"/>
    </source>
</evidence>
<dbReference type="SUPFAM" id="SSF69786">
    <property type="entry name" value="YggU-like"/>
    <property type="match status" value="1"/>
</dbReference>
<accession>A0A9X4RJP3</accession>
<dbReference type="InterPro" id="IPR003746">
    <property type="entry name" value="DUF167"/>
</dbReference>
<reference evidence="3" key="1">
    <citation type="submission" date="2019-05" db="EMBL/GenBank/DDBJ databases">
        <title>Whole genome sequencing of Pseudanabaena catenata USMAC16.</title>
        <authorList>
            <person name="Khan Z."/>
            <person name="Omar W.M."/>
            <person name="Convey P."/>
            <person name="Merican F."/>
            <person name="Najimudin N."/>
        </authorList>
    </citation>
    <scope>NUCLEOTIDE SEQUENCE</scope>
    <source>
        <strain evidence="3">USMAC16</strain>
    </source>
</reference>
<dbReference type="AlphaFoldDB" id="A0A9X4RJP3"/>
<dbReference type="GO" id="GO:0005737">
    <property type="term" value="C:cytoplasm"/>
    <property type="evidence" value="ECO:0007669"/>
    <property type="project" value="TreeGrafter"/>
</dbReference>
<dbReference type="NCBIfam" id="TIGR00251">
    <property type="entry name" value="DUF167 family protein"/>
    <property type="match status" value="1"/>
</dbReference>
<dbReference type="RefSeq" id="WP_009629497.1">
    <property type="nucleotide sequence ID" value="NZ_VBTY01000317.1"/>
</dbReference>
<organism evidence="3 4">
    <name type="scientific">Pseudanabaena catenata USMAC16</name>
    <dbReference type="NCBI Taxonomy" id="1855837"/>
    <lineage>
        <taxon>Bacteria</taxon>
        <taxon>Bacillati</taxon>
        <taxon>Cyanobacteriota</taxon>
        <taxon>Cyanophyceae</taxon>
        <taxon>Pseudanabaenales</taxon>
        <taxon>Pseudanabaenaceae</taxon>
        <taxon>Pseudanabaena</taxon>
    </lineage>
</organism>
<dbReference type="Pfam" id="PF02594">
    <property type="entry name" value="DUF167"/>
    <property type="match status" value="1"/>
</dbReference>
<keyword evidence="4" id="KW-1185">Reference proteome</keyword>
<comment type="similarity">
    <text evidence="1 2">Belongs to the UPF0235 family.</text>
</comment>
<dbReference type="EMBL" id="VBTY01000317">
    <property type="protein sequence ID" value="MDG3497278.1"/>
    <property type="molecule type" value="Genomic_DNA"/>
</dbReference>
<dbReference type="InterPro" id="IPR036591">
    <property type="entry name" value="YggU-like_sf"/>
</dbReference>
<gene>
    <name evidence="3" type="ORF">FEV09_22335</name>
</gene>
<proteinExistence type="inferred from homology"/>
<evidence type="ECO:0000313" key="4">
    <source>
        <dbReference type="Proteomes" id="UP001152872"/>
    </source>
</evidence>
<protein>
    <recommendedName>
        <fullName evidence="2">UPF0235 protein FEV09_22335</fullName>
    </recommendedName>
</protein>
<dbReference type="PANTHER" id="PTHR13420">
    <property type="entry name" value="UPF0235 PROTEIN C15ORF40"/>
    <property type="match status" value="1"/>
</dbReference>
<evidence type="ECO:0000256" key="2">
    <source>
        <dbReference type="HAMAP-Rule" id="MF_00634"/>
    </source>
</evidence>
<dbReference type="Gene3D" id="3.30.1200.10">
    <property type="entry name" value="YggU-like"/>
    <property type="match status" value="1"/>
</dbReference>
<sequence length="74" mass="8116">MKKTVKVKPNSKKQAIVEQIDGSLLVHLKSPPIDGKANQELVELLAKEFGVSKSKITIQSGLSGRYKLVNIDND</sequence>
<comment type="caution">
    <text evidence="3">The sequence shown here is derived from an EMBL/GenBank/DDBJ whole genome shotgun (WGS) entry which is preliminary data.</text>
</comment>
<evidence type="ECO:0000256" key="1">
    <source>
        <dbReference type="ARBA" id="ARBA00010364"/>
    </source>
</evidence>
<dbReference type="SMART" id="SM01152">
    <property type="entry name" value="DUF167"/>
    <property type="match status" value="1"/>
</dbReference>
<dbReference type="HAMAP" id="MF_00634">
    <property type="entry name" value="UPF0235"/>
    <property type="match status" value="1"/>
</dbReference>